<proteinExistence type="predicted"/>
<evidence type="ECO:0000313" key="2">
    <source>
        <dbReference type="Proteomes" id="UP001215598"/>
    </source>
</evidence>
<dbReference type="Proteomes" id="UP001215598">
    <property type="component" value="Unassembled WGS sequence"/>
</dbReference>
<dbReference type="InterPro" id="IPR032675">
    <property type="entry name" value="LRR_dom_sf"/>
</dbReference>
<organism evidence="1 2">
    <name type="scientific">Mycena metata</name>
    <dbReference type="NCBI Taxonomy" id="1033252"/>
    <lineage>
        <taxon>Eukaryota</taxon>
        <taxon>Fungi</taxon>
        <taxon>Dikarya</taxon>
        <taxon>Basidiomycota</taxon>
        <taxon>Agaricomycotina</taxon>
        <taxon>Agaricomycetes</taxon>
        <taxon>Agaricomycetidae</taxon>
        <taxon>Agaricales</taxon>
        <taxon>Marasmiineae</taxon>
        <taxon>Mycenaceae</taxon>
        <taxon>Mycena</taxon>
    </lineage>
</organism>
<comment type="caution">
    <text evidence="1">The sequence shown here is derived from an EMBL/GenBank/DDBJ whole genome shotgun (WGS) entry which is preliminary data.</text>
</comment>
<reference evidence="1" key="1">
    <citation type="submission" date="2023-03" db="EMBL/GenBank/DDBJ databases">
        <title>Massive genome expansion in bonnet fungi (Mycena s.s.) driven by repeated elements and novel gene families across ecological guilds.</title>
        <authorList>
            <consortium name="Lawrence Berkeley National Laboratory"/>
            <person name="Harder C.B."/>
            <person name="Miyauchi S."/>
            <person name="Viragh M."/>
            <person name="Kuo A."/>
            <person name="Thoen E."/>
            <person name="Andreopoulos B."/>
            <person name="Lu D."/>
            <person name="Skrede I."/>
            <person name="Drula E."/>
            <person name="Henrissat B."/>
            <person name="Morin E."/>
            <person name="Kohler A."/>
            <person name="Barry K."/>
            <person name="LaButti K."/>
            <person name="Morin E."/>
            <person name="Salamov A."/>
            <person name="Lipzen A."/>
            <person name="Mereny Z."/>
            <person name="Hegedus B."/>
            <person name="Baldrian P."/>
            <person name="Stursova M."/>
            <person name="Weitz H."/>
            <person name="Taylor A."/>
            <person name="Grigoriev I.V."/>
            <person name="Nagy L.G."/>
            <person name="Martin F."/>
            <person name="Kauserud H."/>
        </authorList>
    </citation>
    <scope>NUCLEOTIDE SEQUENCE</scope>
    <source>
        <strain evidence="1">CBHHK182m</strain>
    </source>
</reference>
<protein>
    <recommendedName>
        <fullName evidence="3">F-box domain-containing protein</fullName>
    </recommendedName>
</protein>
<dbReference type="AlphaFoldDB" id="A0AAD7DS36"/>
<dbReference type="SUPFAM" id="SSF52047">
    <property type="entry name" value="RNI-like"/>
    <property type="match status" value="1"/>
</dbReference>
<dbReference type="Gene3D" id="3.80.10.10">
    <property type="entry name" value="Ribonuclease Inhibitor"/>
    <property type="match status" value="1"/>
</dbReference>
<gene>
    <name evidence="1" type="ORF">B0H16DRAFT_1749734</name>
</gene>
<dbReference type="EMBL" id="JARKIB010000591">
    <property type="protein sequence ID" value="KAJ7698431.1"/>
    <property type="molecule type" value="Genomic_DNA"/>
</dbReference>
<evidence type="ECO:0000313" key="1">
    <source>
        <dbReference type="EMBL" id="KAJ7698431.1"/>
    </source>
</evidence>
<name>A0AAD7DS36_9AGAR</name>
<sequence length="362" mass="40512">MTPPQLPPEMHGEILSYTGRHDLTVYCRASKTFYELSIALVYAHIVVETQAQIDHLLAVLRQKPRLAECVRSLKFHAFMGVSFFAVDVNNIFRLTELDISCLGQAVLHWAMAHATLPCLKVFRARTMGRLNSDTLASFLNRHPHITTLTIEAGRPFSFNTVLILPALEDVTGPPQLITSLSCRRLRRAAVIWTQEVEDIVVILSRLASLSDMKLLALNLTVHAPWPPDVILAVAGVLPHIKSLTLQSGGSETLIRVDPINRLKIGDAVEKLTSLTHLEFGEYALVARFYDGYNPARWRPGWRLGRSLVEHWSSKCPMLTCIGLYGEIWEREGTWTITSTINRTVAVNSTFIPLTSTGNLELI</sequence>
<evidence type="ECO:0008006" key="3">
    <source>
        <dbReference type="Google" id="ProtNLM"/>
    </source>
</evidence>
<keyword evidence="2" id="KW-1185">Reference proteome</keyword>
<accession>A0AAD7DS36</accession>